<proteinExistence type="inferred from homology"/>
<gene>
    <name evidence="16" type="primary">ATP8</name>
</gene>
<evidence type="ECO:0000256" key="10">
    <source>
        <dbReference type="ARBA" id="ARBA00023136"/>
    </source>
</evidence>
<keyword evidence="3 14" id="KW-0813">Transport</keyword>
<protein>
    <recommendedName>
        <fullName evidence="14">ATP synthase complex subunit 8</fullName>
    </recommendedName>
</protein>
<dbReference type="GO" id="GO:0031966">
    <property type="term" value="C:mitochondrial membrane"/>
    <property type="evidence" value="ECO:0007669"/>
    <property type="project" value="UniProtKB-SubCell"/>
</dbReference>
<organism evidence="16">
    <name type="scientific">Hippocampus ingens</name>
    <dbReference type="NCBI Taxonomy" id="109285"/>
    <lineage>
        <taxon>Eukaryota</taxon>
        <taxon>Metazoa</taxon>
        <taxon>Chordata</taxon>
        <taxon>Craniata</taxon>
        <taxon>Vertebrata</taxon>
        <taxon>Euteleostomi</taxon>
        <taxon>Actinopterygii</taxon>
        <taxon>Neopterygii</taxon>
        <taxon>Teleostei</taxon>
        <taxon>Neoteleostei</taxon>
        <taxon>Acanthomorphata</taxon>
        <taxon>Syngnathiaria</taxon>
        <taxon>Syngnathiformes</taxon>
        <taxon>Syngnathoidei</taxon>
        <taxon>Syngnathidae</taxon>
        <taxon>Hippocampus</taxon>
    </lineage>
</organism>
<keyword evidence="9 14" id="KW-0496">Mitochondrion</keyword>
<keyword evidence="15" id="KW-0732">Signal</keyword>
<evidence type="ECO:0000256" key="8">
    <source>
        <dbReference type="ARBA" id="ARBA00023065"/>
    </source>
</evidence>
<keyword evidence="7" id="KW-1133">Transmembrane helix</keyword>
<evidence type="ECO:0000256" key="1">
    <source>
        <dbReference type="ARBA" id="ARBA00004304"/>
    </source>
</evidence>
<keyword evidence="10" id="KW-0472">Membrane</keyword>
<keyword evidence="8 14" id="KW-0406">Ion transport</keyword>
<reference evidence="16" key="1">
    <citation type="journal article" date="2014" name="Mitochondrial DNA">
        <title>Complete mitochondrial genome of the pacific seahorse Hippocampus ingens Girard, 1858 (Gasterosteiformes: Syngnathidae).</title>
        <authorList>
            <person name="Zhang H."/>
            <person name="Zhang Y."/>
            <person name="Lin Q."/>
        </authorList>
    </citation>
    <scope>NUCLEOTIDE SEQUENCE</scope>
</reference>
<geneLocation type="mitochondrion" evidence="16"/>
<evidence type="ECO:0000313" key="16">
    <source>
        <dbReference type="EMBL" id="AHA53418.1"/>
    </source>
</evidence>
<sequence length="55" mass="6603">MPQLNPSPWLMILLFTWLVFTTIIPPKIMAHKYPNEPNVLSTKTLETTPWNWQWH</sequence>
<evidence type="ECO:0000256" key="3">
    <source>
        <dbReference type="ARBA" id="ARBA00022448"/>
    </source>
</evidence>
<evidence type="ECO:0000256" key="14">
    <source>
        <dbReference type="RuleBase" id="RU003661"/>
    </source>
</evidence>
<evidence type="ECO:0000256" key="5">
    <source>
        <dbReference type="ARBA" id="ARBA00022692"/>
    </source>
</evidence>
<keyword evidence="4 14" id="KW-0138">CF(0)</keyword>
<evidence type="ECO:0000256" key="6">
    <source>
        <dbReference type="ARBA" id="ARBA00022781"/>
    </source>
</evidence>
<evidence type="ECO:0000256" key="11">
    <source>
        <dbReference type="ARBA" id="ARBA00023310"/>
    </source>
</evidence>
<evidence type="ECO:0000256" key="15">
    <source>
        <dbReference type="SAM" id="SignalP"/>
    </source>
</evidence>
<dbReference type="InterPro" id="IPR001421">
    <property type="entry name" value="ATP8_metazoa"/>
</dbReference>
<feature type="signal peptide" evidence="15">
    <location>
        <begin position="1"/>
        <end position="30"/>
    </location>
</feature>
<evidence type="ECO:0000256" key="4">
    <source>
        <dbReference type="ARBA" id="ARBA00022547"/>
    </source>
</evidence>
<dbReference type="InterPro" id="IPR050635">
    <property type="entry name" value="ATPase_protein_8"/>
</dbReference>
<accession>A0A067YEM8</accession>
<dbReference type="AlphaFoldDB" id="A0A067YEM8"/>
<evidence type="ECO:0000256" key="7">
    <source>
        <dbReference type="ARBA" id="ARBA00022989"/>
    </source>
</evidence>
<dbReference type="PANTHER" id="PTHR39937">
    <property type="entry name" value="ATP SYNTHASE PROTEIN 8"/>
    <property type="match status" value="1"/>
</dbReference>
<dbReference type="GeneID" id="19907558"/>
<dbReference type="PANTHER" id="PTHR39937:SF1">
    <property type="entry name" value="ATP SYNTHASE PROTEIN 8"/>
    <property type="match status" value="1"/>
</dbReference>
<dbReference type="EMBL" id="KF680453">
    <property type="protein sequence ID" value="AHA53418.1"/>
    <property type="molecule type" value="Genomic_DNA"/>
</dbReference>
<dbReference type="RefSeq" id="YP_009047772.1">
    <property type="nucleotide sequence ID" value="NC_024530.1"/>
</dbReference>
<comment type="function">
    <text evidence="12">Subunit 8, of the mitochondrial membrane ATP synthase complex (F(1)F(0) ATP synthase or Complex V) that produces ATP from ADP in the presence of a proton gradient across the membrane which is generated by electron transport complexes of the respiratory chain. ATP synthase complex consist of a soluble F(1) head domain - the catalytic core - and a membrane F(1) domain - the membrane proton channel. These two domains are linked by a central stalk rotating inside the F(1) region and a stationary peripheral stalk. During catalysis, ATP synthesis in the catalytic domain of F(1) is coupled via a rotary mechanism of the central stalk subunits to proton translocation. In vivo, can only synthesize ATP although its ATP hydrolase activity can be activated artificially in vitro. Part of the complex F(0) domain.</text>
</comment>
<dbReference type="CTD" id="4509"/>
<dbReference type="GO" id="GO:0015986">
    <property type="term" value="P:proton motive force-driven ATP synthesis"/>
    <property type="evidence" value="ECO:0007669"/>
    <property type="project" value="InterPro"/>
</dbReference>
<evidence type="ECO:0000256" key="9">
    <source>
        <dbReference type="ARBA" id="ARBA00023128"/>
    </source>
</evidence>
<comment type="subunit">
    <text evidence="13">Component of the ATP synthase complex composed at least of ATP5F1A/subunit alpha, ATP5F1B/subunit beta, ATP5MC1/subunit c (homooctomer), MT-ATP6/subunit a, MT-ATP8/subunit 8, ATP5ME/subunit e, ATP5MF/subunit f, ATP5MG/subunit g, ATP5MK/subunit k, ATP5MJ/subunit j, ATP5F1C/subunit gamma, ATP5F1D/subunit delta, ATP5F1E/subunit epsilon, ATP5PF/subunit F6, ATP5PB/subunit b, ATP5PD/subunit d, ATP5PO/subunit OSCP. ATP synthase complex consists of a soluble F(1) head domain (subunits alpha(3) and beta(3)) - the catalytic core - and a membrane F(0) domain - the membrane proton channel (subunits c, a, 8, e, f, g, k and j). These two domains are linked by a central stalk (subunits gamma, delta, and epsilon) rotating inside the F1 region and a stationary peripheral stalk (subunits F6, b, d, and OSCP).</text>
</comment>
<comment type="subcellular location">
    <subcellularLocation>
        <location evidence="1 14">Mitochondrion membrane</location>
        <topology evidence="1 14">Single-pass membrane protein</topology>
    </subcellularLocation>
</comment>
<keyword evidence="11" id="KW-0066">ATP synthesis</keyword>
<dbReference type="GO" id="GO:0045259">
    <property type="term" value="C:proton-transporting ATP synthase complex"/>
    <property type="evidence" value="ECO:0007669"/>
    <property type="project" value="UniProtKB-KW"/>
</dbReference>
<dbReference type="GO" id="GO:0015078">
    <property type="term" value="F:proton transmembrane transporter activity"/>
    <property type="evidence" value="ECO:0007669"/>
    <property type="project" value="InterPro"/>
</dbReference>
<name>A0A067YEM8_9TELE</name>
<dbReference type="Pfam" id="PF00895">
    <property type="entry name" value="ATP-synt_8"/>
    <property type="match status" value="1"/>
</dbReference>
<keyword evidence="5 14" id="KW-0812">Transmembrane</keyword>
<keyword evidence="6 14" id="KW-0375">Hydrogen ion transport</keyword>
<feature type="chain" id="PRO_5001648355" description="ATP synthase complex subunit 8" evidence="15">
    <location>
        <begin position="31"/>
        <end position="55"/>
    </location>
</feature>
<evidence type="ECO:0000256" key="2">
    <source>
        <dbReference type="ARBA" id="ARBA00008892"/>
    </source>
</evidence>
<evidence type="ECO:0000256" key="12">
    <source>
        <dbReference type="ARBA" id="ARBA00053067"/>
    </source>
</evidence>
<comment type="similarity">
    <text evidence="2 14">Belongs to the ATPase protein 8 family.</text>
</comment>
<evidence type="ECO:0000256" key="13">
    <source>
        <dbReference type="ARBA" id="ARBA00064647"/>
    </source>
</evidence>